<sequence length="93" mass="9900">MIAMNTGCGRPWMAVVGAHQAWSSALLAGSLDILATCSLDVHALLKLITRSLQDKRLSPLQDPRAVCAPARATGRHHRAAVKSAECVVAREIS</sequence>
<reference evidence="1 2" key="1">
    <citation type="journal article" date="2017" name="Mol. Biol. Evol.">
        <title>The 4-celled Tetrabaena socialis nuclear genome reveals the essential components for genetic control of cell number at the origin of multicellularity in the volvocine lineage.</title>
        <authorList>
            <person name="Featherston J."/>
            <person name="Arakaki Y."/>
            <person name="Hanschen E.R."/>
            <person name="Ferris P.J."/>
            <person name="Michod R.E."/>
            <person name="Olson B.J.S.C."/>
            <person name="Nozaki H."/>
            <person name="Durand P.M."/>
        </authorList>
    </citation>
    <scope>NUCLEOTIDE SEQUENCE [LARGE SCALE GENOMIC DNA]</scope>
    <source>
        <strain evidence="1 2">NIES-571</strain>
    </source>
</reference>
<protein>
    <submittedName>
        <fullName evidence="1">Uncharacterized protein</fullName>
    </submittedName>
</protein>
<dbReference type="Proteomes" id="UP000236333">
    <property type="component" value="Unassembled WGS sequence"/>
</dbReference>
<organism evidence="1 2">
    <name type="scientific">Tetrabaena socialis</name>
    <dbReference type="NCBI Taxonomy" id="47790"/>
    <lineage>
        <taxon>Eukaryota</taxon>
        <taxon>Viridiplantae</taxon>
        <taxon>Chlorophyta</taxon>
        <taxon>core chlorophytes</taxon>
        <taxon>Chlorophyceae</taxon>
        <taxon>CS clade</taxon>
        <taxon>Chlamydomonadales</taxon>
        <taxon>Tetrabaenaceae</taxon>
        <taxon>Tetrabaena</taxon>
    </lineage>
</organism>
<evidence type="ECO:0000313" key="2">
    <source>
        <dbReference type="Proteomes" id="UP000236333"/>
    </source>
</evidence>
<gene>
    <name evidence="1" type="ORF">TSOC_000210</name>
</gene>
<dbReference type="AlphaFoldDB" id="A0A2J8AK11"/>
<name>A0A2J8AK11_9CHLO</name>
<comment type="caution">
    <text evidence="1">The sequence shown here is derived from an EMBL/GenBank/DDBJ whole genome shotgun (WGS) entry which is preliminary data.</text>
</comment>
<proteinExistence type="predicted"/>
<keyword evidence="2" id="KW-1185">Reference proteome</keyword>
<accession>A0A2J8AK11</accession>
<evidence type="ECO:0000313" key="1">
    <source>
        <dbReference type="EMBL" id="PNH12862.1"/>
    </source>
</evidence>
<dbReference type="EMBL" id="PGGS01000003">
    <property type="protein sequence ID" value="PNH12862.1"/>
    <property type="molecule type" value="Genomic_DNA"/>
</dbReference>